<dbReference type="AlphaFoldDB" id="A0A5J4VNI8"/>
<dbReference type="EMBL" id="SNRW01006048">
    <property type="protein sequence ID" value="KAA6383833.1"/>
    <property type="molecule type" value="Genomic_DNA"/>
</dbReference>
<comment type="caution">
    <text evidence="2">The sequence shown here is derived from an EMBL/GenBank/DDBJ whole genome shotgun (WGS) entry which is preliminary data.</text>
</comment>
<proteinExistence type="predicted"/>
<feature type="compositionally biased region" description="Polar residues" evidence="1">
    <location>
        <begin position="143"/>
        <end position="157"/>
    </location>
</feature>
<evidence type="ECO:0000313" key="3">
    <source>
        <dbReference type="Proteomes" id="UP000324800"/>
    </source>
</evidence>
<gene>
    <name evidence="2" type="ORF">EZS28_020641</name>
</gene>
<accession>A0A5J4VNI8</accession>
<evidence type="ECO:0000313" key="2">
    <source>
        <dbReference type="EMBL" id="KAA6383833.1"/>
    </source>
</evidence>
<feature type="region of interest" description="Disordered" evidence="1">
    <location>
        <begin position="143"/>
        <end position="165"/>
    </location>
</feature>
<organism evidence="2 3">
    <name type="scientific">Streblomastix strix</name>
    <dbReference type="NCBI Taxonomy" id="222440"/>
    <lineage>
        <taxon>Eukaryota</taxon>
        <taxon>Metamonada</taxon>
        <taxon>Preaxostyla</taxon>
        <taxon>Oxymonadida</taxon>
        <taxon>Streblomastigidae</taxon>
        <taxon>Streblomastix</taxon>
    </lineage>
</organism>
<reference evidence="2 3" key="1">
    <citation type="submission" date="2019-03" db="EMBL/GenBank/DDBJ databases">
        <title>Single cell metagenomics reveals metabolic interactions within the superorganism composed of flagellate Streblomastix strix and complex community of Bacteroidetes bacteria on its surface.</title>
        <authorList>
            <person name="Treitli S.C."/>
            <person name="Kolisko M."/>
            <person name="Husnik F."/>
            <person name="Keeling P."/>
            <person name="Hampl V."/>
        </authorList>
    </citation>
    <scope>NUCLEOTIDE SEQUENCE [LARGE SCALE GENOMIC DNA]</scope>
    <source>
        <strain evidence="2">ST1C</strain>
    </source>
</reference>
<protein>
    <submittedName>
        <fullName evidence="2">Uncharacterized protein</fullName>
    </submittedName>
</protein>
<name>A0A5J4VNI8_9EUKA</name>
<evidence type="ECO:0000256" key="1">
    <source>
        <dbReference type="SAM" id="MobiDB-lite"/>
    </source>
</evidence>
<dbReference type="Proteomes" id="UP000324800">
    <property type="component" value="Unassembled WGS sequence"/>
</dbReference>
<sequence length="165" mass="18071">MSTVTGSSLIKSGADNTVVLFGAGGQFSQSVKRKLIRTDSTESFANIENRQYEAKYNIEGGFVKKTGKTLQIIEGYLRKGSEPEEVSDEKEDHITRGEIAIQYVAIWGEQYIRETKSFQNNVTANGFIKSDGTNQQVLLANGPTKPSSEFASGSVDDTNYVKKTG</sequence>